<name>A0ABS4ZZ42_9MYCO</name>
<dbReference type="EMBL" id="JAGIOP010000002">
    <property type="protein sequence ID" value="MBP2454777.1"/>
    <property type="molecule type" value="Genomic_DNA"/>
</dbReference>
<dbReference type="InterPro" id="IPR007969">
    <property type="entry name" value="DUF732"/>
</dbReference>
<dbReference type="Pfam" id="PF05305">
    <property type="entry name" value="DUF732"/>
    <property type="match status" value="1"/>
</dbReference>
<evidence type="ECO:0000259" key="1">
    <source>
        <dbReference type="Pfam" id="PF05305"/>
    </source>
</evidence>
<proteinExistence type="predicted"/>
<dbReference type="Proteomes" id="UP000694460">
    <property type="component" value="Unassembled WGS sequence"/>
</dbReference>
<comment type="caution">
    <text evidence="2">The sequence shown here is derived from an EMBL/GenBank/DDBJ whole genome shotgun (WGS) entry which is preliminary data.</text>
</comment>
<organism evidence="2 3">
    <name type="scientific">Mycolicibacterium lutetiense</name>
    <dbReference type="NCBI Taxonomy" id="1641992"/>
    <lineage>
        <taxon>Bacteria</taxon>
        <taxon>Bacillati</taxon>
        <taxon>Actinomycetota</taxon>
        <taxon>Actinomycetes</taxon>
        <taxon>Mycobacteriales</taxon>
        <taxon>Mycobacteriaceae</taxon>
        <taxon>Mycolicibacterium</taxon>
    </lineage>
</organism>
<evidence type="ECO:0000313" key="3">
    <source>
        <dbReference type="Proteomes" id="UP000694460"/>
    </source>
</evidence>
<evidence type="ECO:0000313" key="2">
    <source>
        <dbReference type="EMBL" id="MBP2454777.1"/>
    </source>
</evidence>
<sequence length="98" mass="10842">MGIACLSWAAPAQADENGWVFNGYLTAEDYNYLAKLRESGVRIPLPPGALLQDGHLICDNLRRGVRPDDKEKARYFPKVGMPQMIATAQAELCPDTLH</sequence>
<accession>A0ABS4ZZ42</accession>
<reference evidence="2 3" key="1">
    <citation type="submission" date="2021-03" db="EMBL/GenBank/DDBJ databases">
        <title>Sequencing the genomes of 1000 actinobacteria strains.</title>
        <authorList>
            <person name="Klenk H.-P."/>
        </authorList>
    </citation>
    <scope>NUCLEOTIDE SEQUENCE [LARGE SCALE GENOMIC DNA]</scope>
    <source>
        <strain evidence="2 3">DSM 46713</strain>
    </source>
</reference>
<gene>
    <name evidence="2" type="ORF">JOF57_004690</name>
</gene>
<dbReference type="RefSeq" id="WP_209920516.1">
    <property type="nucleotide sequence ID" value="NZ_JAGIOP010000002.1"/>
</dbReference>
<feature type="domain" description="DUF732" evidence="1">
    <location>
        <begin position="29"/>
        <end position="95"/>
    </location>
</feature>
<protein>
    <recommendedName>
        <fullName evidence="1">DUF732 domain-containing protein</fullName>
    </recommendedName>
</protein>
<keyword evidence="3" id="KW-1185">Reference proteome</keyword>